<evidence type="ECO:0000313" key="2">
    <source>
        <dbReference type="EMBL" id="AKU18644.1"/>
    </source>
</evidence>
<dbReference type="EMBL" id="CP011112">
    <property type="protein sequence ID" value="AKU18644.1"/>
    <property type="molecule type" value="Genomic_DNA"/>
</dbReference>
<dbReference type="OrthoDB" id="5291879at2"/>
<dbReference type="Proteomes" id="UP000066480">
    <property type="component" value="Chromosome"/>
</dbReference>
<dbReference type="Gene3D" id="3.30.200.20">
    <property type="entry name" value="Phosphorylase Kinase, domain 1"/>
    <property type="match status" value="1"/>
</dbReference>
<comment type="similarity">
    <text evidence="1">Belongs to the fructosamine kinase family.</text>
</comment>
<dbReference type="Gene3D" id="1.10.510.10">
    <property type="entry name" value="Transferase(Phosphotransferase) domain 1"/>
    <property type="match status" value="1"/>
</dbReference>
<accession>A0A0K1JPK2</accession>
<dbReference type="Gene3D" id="1.20.1270.240">
    <property type="match status" value="1"/>
</dbReference>
<reference evidence="2 3" key="1">
    <citation type="submission" date="2015-03" db="EMBL/GenBank/DDBJ databases">
        <title>Luteipulveratus halotolerans sp. nov., a novel actinobacterium (Dermacoccaceae) from Sarawak, Malaysia.</title>
        <authorList>
            <person name="Juboi H."/>
            <person name="Basik A."/>
            <person name="Shamsul S.S."/>
            <person name="Arnold P."/>
            <person name="Schmitt E.K."/>
            <person name="Sanglier J.-J."/>
            <person name="Yeo T."/>
        </authorList>
    </citation>
    <scope>NUCLEOTIDE SEQUENCE [LARGE SCALE GENOMIC DNA]</scope>
    <source>
        <strain evidence="2 3">MN07-A0370</strain>
    </source>
</reference>
<dbReference type="KEGG" id="lmoi:VV02_04680"/>
<dbReference type="AlphaFoldDB" id="A0A0K1JPK2"/>
<dbReference type="GO" id="GO:0016301">
    <property type="term" value="F:kinase activity"/>
    <property type="evidence" value="ECO:0007669"/>
    <property type="project" value="UniProtKB-UniRule"/>
</dbReference>
<proteinExistence type="inferred from homology"/>
<evidence type="ECO:0000313" key="3">
    <source>
        <dbReference type="Proteomes" id="UP000066480"/>
    </source>
</evidence>
<evidence type="ECO:0000256" key="1">
    <source>
        <dbReference type="PIRNR" id="PIRNR006221"/>
    </source>
</evidence>
<sequence length="259" mass="27818">MPYADASSFVKASSLAPDGYFAWEAAGLRWLAAADGVPAVEVLETHADRLVLQRIQATAPSMAGAEALGRGLARTHLAGAPAYGSGPDGWEGDGWLGPLSEPLPLLLGAYESWGEMYADLRLSPLVAEGVRRGAFSADDQRDVERLSDRLRDGDYDTGEAPARLHGDLWSGNVMWTPDGAVVIDPAAHGGHREADLAMLTMFGGPHLDRIVAAYDEESPLVDEWRDRLQLHRIHPLLLHAVIFGGGYIGQAMAAVRAYL</sequence>
<keyword evidence="1 2" id="KW-0418">Kinase</keyword>
<dbReference type="STRING" id="571913.VV02_04680"/>
<protein>
    <submittedName>
        <fullName evidence="2">Fructosamine kinase</fullName>
    </submittedName>
</protein>
<gene>
    <name evidence="2" type="ORF">VV02_04680</name>
</gene>
<dbReference type="InterPro" id="IPR011009">
    <property type="entry name" value="Kinase-like_dom_sf"/>
</dbReference>
<dbReference type="SUPFAM" id="SSF56112">
    <property type="entry name" value="Protein kinase-like (PK-like)"/>
    <property type="match status" value="1"/>
</dbReference>
<dbReference type="Pfam" id="PF03881">
    <property type="entry name" value="Fructosamin_kin"/>
    <property type="match status" value="1"/>
</dbReference>
<dbReference type="PATRIC" id="fig|571913.6.peg.957"/>
<dbReference type="InterPro" id="IPR016477">
    <property type="entry name" value="Fructo-/Ketosamine-3-kinase"/>
</dbReference>
<name>A0A0K1JPK2_9MICO</name>
<dbReference type="RefSeq" id="WP_052596551.1">
    <property type="nucleotide sequence ID" value="NZ_CP011112.1"/>
</dbReference>
<dbReference type="PANTHER" id="PTHR12149:SF8">
    <property type="entry name" value="PROTEIN-RIBULOSAMINE 3-KINASE"/>
    <property type="match status" value="1"/>
</dbReference>
<keyword evidence="1" id="KW-0808">Transferase</keyword>
<keyword evidence="3" id="KW-1185">Reference proteome</keyword>
<dbReference type="PANTHER" id="PTHR12149">
    <property type="entry name" value="FRUCTOSAMINE 3 KINASE-RELATED PROTEIN"/>
    <property type="match status" value="1"/>
</dbReference>
<dbReference type="PIRSF" id="PIRSF006221">
    <property type="entry name" value="Ketosamine-3-kinase"/>
    <property type="match status" value="1"/>
</dbReference>
<organism evidence="2 3">
    <name type="scientific">Luteipulveratus mongoliensis</name>
    <dbReference type="NCBI Taxonomy" id="571913"/>
    <lineage>
        <taxon>Bacteria</taxon>
        <taxon>Bacillati</taxon>
        <taxon>Actinomycetota</taxon>
        <taxon>Actinomycetes</taxon>
        <taxon>Micrococcales</taxon>
        <taxon>Dermacoccaceae</taxon>
        <taxon>Luteipulveratus</taxon>
    </lineage>
</organism>